<organism evidence="1 2">
    <name type="scientific">Priestia filamentosa</name>
    <dbReference type="NCBI Taxonomy" id="1402861"/>
    <lineage>
        <taxon>Bacteria</taxon>
        <taxon>Bacillati</taxon>
        <taxon>Bacillota</taxon>
        <taxon>Bacilli</taxon>
        <taxon>Bacillales</taxon>
        <taxon>Bacillaceae</taxon>
        <taxon>Priestia</taxon>
    </lineage>
</organism>
<dbReference type="AlphaFoldDB" id="A0A1X7F990"/>
<reference evidence="2" key="2">
    <citation type="submission" date="2015-06" db="EMBL/GenBank/DDBJ databases">
        <title>Genome Sequence of Bacillus endophyticus and Analysis of its Companion Mechanism in the Ketogulonigenium vulgare-Bacillus strain Consortium.</title>
        <authorList>
            <person name="Jia N."/>
            <person name="Du J."/>
            <person name="Ding M.-Z."/>
            <person name="Gao F."/>
            <person name="Yuan Y.-J."/>
        </authorList>
    </citation>
    <scope>NUCLEOTIDE SEQUENCE [LARGE SCALE GENOMIC DNA]</scope>
    <source>
        <strain evidence="2">Hbe603</strain>
    </source>
</reference>
<reference evidence="1 2" key="1">
    <citation type="journal article" date="2015" name="PLoS ONE">
        <title>Genome Sequence of Bacillus endophyticus and Analysis of Its Companion Mechanism in the Ketogulonigenium vulgare-Bacillus Strain Consortium.</title>
        <authorList>
            <person name="Jia N."/>
            <person name="Du J."/>
            <person name="Ding M.Z."/>
            <person name="Gao F."/>
            <person name="Yuan Y.J."/>
        </authorList>
    </citation>
    <scope>NUCLEOTIDE SEQUENCE [LARGE SCALE GENOMIC DNA]</scope>
    <source>
        <strain evidence="1 2">Hbe603</strain>
    </source>
</reference>
<dbReference type="GeneID" id="93702604"/>
<dbReference type="PATRIC" id="fig|135735.6.peg.1368"/>
<dbReference type="EMBL" id="CP011974">
    <property type="protein sequence ID" value="AKO91840.1"/>
    <property type="molecule type" value="Genomic_DNA"/>
</dbReference>
<keyword evidence="2" id="KW-1185">Reference proteome</keyword>
<dbReference type="RefSeq" id="WP_019393334.1">
    <property type="nucleotide sequence ID" value="NZ_ALIM01000023.1"/>
</dbReference>
<evidence type="ECO:0000313" key="2">
    <source>
        <dbReference type="Proteomes" id="UP000036202"/>
    </source>
</evidence>
<sequence length="67" mass="7645">MPFIEEMILIIGILFILVSSLLWFAPLASIKYVASVTEKEVHQKFRTKLSYGSLIVGMLFIGFSIFF</sequence>
<accession>A0A0H4KDZ0</accession>
<dbReference type="KEGG" id="beo:BEH_06810"/>
<accession>A0A1X7F990</accession>
<evidence type="ECO:0000313" key="1">
    <source>
        <dbReference type="EMBL" id="AKO91840.1"/>
    </source>
</evidence>
<dbReference type="Proteomes" id="UP000036202">
    <property type="component" value="Chromosome"/>
</dbReference>
<protein>
    <submittedName>
        <fullName evidence="1">Uncharacterized protein</fullName>
    </submittedName>
</protein>
<gene>
    <name evidence="1" type="ORF">BEH_06810</name>
</gene>
<name>A0A1X7F990_9BACI</name>
<proteinExistence type="predicted"/>